<gene>
    <name evidence="2" type="primary">TEX54</name>
</gene>
<accession>A0A8W4FMD0</accession>
<dbReference type="AlphaFoldDB" id="A0A8W4FMD0"/>
<name>A0A8W4FMD0_PIG</name>
<evidence type="ECO:0000313" key="3">
    <source>
        <dbReference type="Proteomes" id="UP000008227"/>
    </source>
</evidence>
<evidence type="ECO:0000313" key="2">
    <source>
        <dbReference type="Ensembl" id="ENSSSCP00000080650.1"/>
    </source>
</evidence>
<proteinExistence type="predicted"/>
<dbReference type="GeneTree" id="ENSGT00700000106100"/>
<feature type="compositionally biased region" description="Basic and acidic residues" evidence="1">
    <location>
        <begin position="111"/>
        <end position="124"/>
    </location>
</feature>
<keyword evidence="3" id="KW-1185">Reference proteome</keyword>
<feature type="region of interest" description="Disordered" evidence="1">
    <location>
        <begin position="91"/>
        <end position="124"/>
    </location>
</feature>
<dbReference type="Ensembl" id="ENSSSCT00000082145.1">
    <property type="protein sequence ID" value="ENSSSCP00000080650.1"/>
    <property type="gene ID" value="ENSSSCG00000045572.1"/>
</dbReference>
<dbReference type="Proteomes" id="UP000008227">
    <property type="component" value="Chromosome 2"/>
</dbReference>
<reference evidence="2" key="1">
    <citation type="journal article" date="2020" name="Gigascience">
        <title>An improved pig reference genome sequence to enable pig genetics and genomics research.</title>
        <authorList>
            <person name="Warr A."/>
            <person name="Affara N."/>
            <person name="Aken B."/>
            <person name="Beiki H."/>
            <person name="Bickhart D.M."/>
            <person name="Billis K."/>
            <person name="Chow W."/>
            <person name="Eory L."/>
            <person name="Finlayson H.A."/>
            <person name="Flicek P."/>
            <person name="Giron C.G."/>
            <person name="Griffin D.K."/>
            <person name="Hall R."/>
            <person name="Hannum G."/>
            <person name="Hourlier T."/>
            <person name="Howe K."/>
            <person name="Hume D.A."/>
            <person name="Izuogu O."/>
            <person name="Kim K."/>
            <person name="Koren S."/>
            <person name="Liu H."/>
            <person name="Manchanda N."/>
            <person name="Martin F.J."/>
            <person name="Nonneman D.J."/>
            <person name="O'Connor R.E."/>
            <person name="Phillippy A.M."/>
            <person name="Rohrer G.A."/>
            <person name="Rosen B.D."/>
            <person name="Rund L.A."/>
            <person name="Sargent C.A."/>
            <person name="Schook L.B."/>
            <person name="Schroeder S.G."/>
            <person name="Schwartz A.S."/>
            <person name="Skinner B.M."/>
            <person name="Talbot R."/>
            <person name="Tseng E."/>
            <person name="Tuggle C.K."/>
            <person name="Watson M."/>
            <person name="Smith T.P.L."/>
            <person name="Archibald A.L."/>
        </authorList>
    </citation>
    <scope>NUCLEOTIDE SEQUENCE [LARGE SCALE GENOMIC DNA]</scope>
    <source>
        <strain evidence="2">Duroc</strain>
    </source>
</reference>
<sequence length="124" mass="14055">MGCCQDKDFQTDVQAKESMSEEGGTRDTQRGFREWAWGLPEGRVELRGLFILAGTEGVDGDSEYHQHRKSNDSLLITVLWRRLSLFSRRGSTRTNKRQSVLGQKPGCKIPECNREGIPEEPEKG</sequence>
<evidence type="ECO:0000256" key="1">
    <source>
        <dbReference type="SAM" id="MobiDB-lite"/>
    </source>
</evidence>
<reference evidence="2" key="2">
    <citation type="submission" date="2025-08" db="UniProtKB">
        <authorList>
            <consortium name="Ensembl"/>
        </authorList>
    </citation>
    <scope>IDENTIFICATION</scope>
</reference>
<reference evidence="2" key="3">
    <citation type="submission" date="2025-09" db="UniProtKB">
        <authorList>
            <consortium name="Ensembl"/>
        </authorList>
    </citation>
    <scope>IDENTIFICATION</scope>
</reference>
<organism evidence="2 3">
    <name type="scientific">Sus scrofa</name>
    <name type="common">Pig</name>
    <dbReference type="NCBI Taxonomy" id="9823"/>
    <lineage>
        <taxon>Eukaryota</taxon>
        <taxon>Metazoa</taxon>
        <taxon>Chordata</taxon>
        <taxon>Craniata</taxon>
        <taxon>Vertebrata</taxon>
        <taxon>Euteleostomi</taxon>
        <taxon>Mammalia</taxon>
        <taxon>Eutheria</taxon>
        <taxon>Laurasiatheria</taxon>
        <taxon>Artiodactyla</taxon>
        <taxon>Suina</taxon>
        <taxon>Suidae</taxon>
        <taxon>Sus</taxon>
    </lineage>
</organism>
<protein>
    <submittedName>
        <fullName evidence="2">Testis expressed 54</fullName>
    </submittedName>
</protein>